<accession>A0A8H7FAC1</accession>
<dbReference type="GO" id="GO:0061133">
    <property type="term" value="F:endopeptidase activator activity"/>
    <property type="evidence" value="ECO:0007669"/>
    <property type="project" value="TreeGrafter"/>
</dbReference>
<dbReference type="GO" id="GO:0005737">
    <property type="term" value="C:cytoplasm"/>
    <property type="evidence" value="ECO:0007669"/>
    <property type="project" value="TreeGrafter"/>
</dbReference>
<reference evidence="5 6" key="1">
    <citation type="journal article" name="Sci. Rep.">
        <title>Telomere-to-telomere assembled and centromere annotated genomes of the two main subspecies of the button mushroom Agaricus bisporus reveal especially polymorphic chromosome ends.</title>
        <authorList>
            <person name="Sonnenberg A.S.M."/>
            <person name="Sedaghat-Telgerd N."/>
            <person name="Lavrijssen B."/>
            <person name="Ohm R.A."/>
            <person name="Hendrickx P.M."/>
            <person name="Scholtmeijer K."/>
            <person name="Baars J.J.P."/>
            <person name="van Peer A."/>
        </authorList>
    </citation>
    <scope>NUCLEOTIDE SEQUENCE [LARGE SCALE GENOMIC DNA]</scope>
    <source>
        <strain evidence="5 6">H119_p4</strain>
    </source>
</reference>
<dbReference type="InterPro" id="IPR003186">
    <property type="entry name" value="PA28_C"/>
</dbReference>
<dbReference type="PANTHER" id="PTHR10660:SF2">
    <property type="entry name" value="LD45860P"/>
    <property type="match status" value="1"/>
</dbReference>
<dbReference type="SUPFAM" id="SSF47216">
    <property type="entry name" value="Proteasome activator"/>
    <property type="match status" value="1"/>
</dbReference>
<evidence type="ECO:0000256" key="2">
    <source>
        <dbReference type="ARBA" id="ARBA00022942"/>
    </source>
</evidence>
<dbReference type="GO" id="GO:0061136">
    <property type="term" value="P:regulation of proteasomal protein catabolic process"/>
    <property type="evidence" value="ECO:0007669"/>
    <property type="project" value="TreeGrafter"/>
</dbReference>
<proteinExistence type="inferred from homology"/>
<evidence type="ECO:0000313" key="6">
    <source>
        <dbReference type="Proteomes" id="UP000629468"/>
    </source>
</evidence>
<dbReference type="GO" id="GO:2000045">
    <property type="term" value="P:regulation of G1/S transition of mitotic cell cycle"/>
    <property type="evidence" value="ECO:0007669"/>
    <property type="project" value="TreeGrafter"/>
</dbReference>
<evidence type="ECO:0000313" key="5">
    <source>
        <dbReference type="EMBL" id="KAF7784041.1"/>
    </source>
</evidence>
<dbReference type="PANTHER" id="PTHR10660">
    <property type="entry name" value="PROTEASOME REGULATOR PA28"/>
    <property type="match status" value="1"/>
</dbReference>
<evidence type="ECO:0000256" key="1">
    <source>
        <dbReference type="ARBA" id="ARBA00005883"/>
    </source>
</evidence>
<comment type="similarity">
    <text evidence="1">Belongs to the PA28 family.</text>
</comment>
<dbReference type="Pfam" id="PF02252">
    <property type="entry name" value="PA28_C"/>
    <property type="match status" value="1"/>
</dbReference>
<feature type="compositionally biased region" description="Polar residues" evidence="3">
    <location>
        <begin position="125"/>
        <end position="135"/>
    </location>
</feature>
<dbReference type="InterPro" id="IPR036997">
    <property type="entry name" value="PA28_C_sf"/>
</dbReference>
<protein>
    <recommendedName>
        <fullName evidence="4">Proteasome activator PA28 C-terminal domain-containing protein</fullName>
    </recommendedName>
</protein>
<dbReference type="EMBL" id="JABXXO010000001">
    <property type="protein sequence ID" value="KAF7784041.1"/>
    <property type="molecule type" value="Genomic_DNA"/>
</dbReference>
<dbReference type="FunFam" id="1.20.120.180:FF:000002">
    <property type="entry name" value="Proteasome activator complex subunit 1"/>
    <property type="match status" value="1"/>
</dbReference>
<evidence type="ECO:0000256" key="3">
    <source>
        <dbReference type="SAM" id="MobiDB-lite"/>
    </source>
</evidence>
<name>A0A8H7FAC1_AGABI</name>
<dbReference type="Proteomes" id="UP000629468">
    <property type="component" value="Unassembled WGS sequence"/>
</dbReference>
<sequence length="281" mass="31482">MHAASIESLEKMDKSLSSKMETFRKAISQSGEDIVFKSFPNKVSNLPPSPYRTLMNNIQILELTELIESTKNTDSPFHISHTSNATDTTVYPAPSISPAPAGPQPKKRKLDNGPSGADKAPAPSDTKNASFPNHVSANQHMVEKVHDIIKKESEELASLVDQVKLWVTLTLPKIEDGDNFGVQIQEEVLGELHRSQESAYNIRDATRQDYIARAKLCSKLIKYPNVEDYKLALKEHDDRQLFLARQHILDIRNIYAVLTDLIHKNISKIRSPKANNSVGLY</sequence>
<dbReference type="InterPro" id="IPR009077">
    <property type="entry name" value="Proteasome_activ_PA28"/>
</dbReference>
<gene>
    <name evidence="5" type="ORF">Agabi119p4_206</name>
</gene>
<dbReference type="GO" id="GO:0005654">
    <property type="term" value="C:nucleoplasm"/>
    <property type="evidence" value="ECO:0007669"/>
    <property type="project" value="TreeGrafter"/>
</dbReference>
<evidence type="ECO:0000259" key="4">
    <source>
        <dbReference type="Pfam" id="PF02252"/>
    </source>
</evidence>
<comment type="caution">
    <text evidence="5">The sequence shown here is derived from an EMBL/GenBank/DDBJ whole genome shotgun (WGS) entry which is preliminary data.</text>
</comment>
<organism evidence="5 6">
    <name type="scientific">Agaricus bisporus var. burnettii</name>
    <dbReference type="NCBI Taxonomy" id="192524"/>
    <lineage>
        <taxon>Eukaryota</taxon>
        <taxon>Fungi</taxon>
        <taxon>Dikarya</taxon>
        <taxon>Basidiomycota</taxon>
        <taxon>Agaricomycotina</taxon>
        <taxon>Agaricomycetes</taxon>
        <taxon>Agaricomycetidae</taxon>
        <taxon>Agaricales</taxon>
        <taxon>Agaricineae</taxon>
        <taxon>Agaricaceae</taxon>
        <taxon>Agaricus</taxon>
    </lineage>
</organism>
<feature type="region of interest" description="Disordered" evidence="3">
    <location>
        <begin position="74"/>
        <end position="135"/>
    </location>
</feature>
<keyword evidence="2" id="KW-0647">Proteasome</keyword>
<dbReference type="Gene3D" id="1.20.120.180">
    <property type="entry name" value="Proteasome activator pa28, C-terminal domain"/>
    <property type="match status" value="1"/>
</dbReference>
<dbReference type="GO" id="GO:0008537">
    <property type="term" value="C:proteasome activator complex"/>
    <property type="evidence" value="ECO:0007669"/>
    <property type="project" value="InterPro"/>
</dbReference>
<dbReference type="AlphaFoldDB" id="A0A8H7FAC1"/>
<feature type="compositionally biased region" description="Polar residues" evidence="3">
    <location>
        <begin position="74"/>
        <end position="89"/>
    </location>
</feature>
<feature type="domain" description="Proteasome activator PA28 C-terminal" evidence="4">
    <location>
        <begin position="135"/>
        <end position="277"/>
    </location>
</feature>
<dbReference type="InterPro" id="IPR036252">
    <property type="entry name" value="Proteasome_activ_sf"/>
</dbReference>